<feature type="transmembrane region" description="Helical" evidence="7">
    <location>
        <begin position="264"/>
        <end position="283"/>
    </location>
</feature>
<evidence type="ECO:0000256" key="1">
    <source>
        <dbReference type="ARBA" id="ARBA00004651"/>
    </source>
</evidence>
<feature type="transmembrane region" description="Helical" evidence="7">
    <location>
        <begin position="161"/>
        <end position="184"/>
    </location>
</feature>
<feature type="transmembrane region" description="Helical" evidence="7">
    <location>
        <begin position="101"/>
        <end position="125"/>
    </location>
</feature>
<dbReference type="InterPro" id="IPR011701">
    <property type="entry name" value="MFS"/>
</dbReference>
<keyword evidence="3" id="KW-1003">Cell membrane</keyword>
<reference evidence="9 10" key="1">
    <citation type="submission" date="2019-03" db="EMBL/GenBank/DDBJ databases">
        <title>Sequencing the genomes of 1000 actinobacteria strains.</title>
        <authorList>
            <person name="Klenk H.-P."/>
        </authorList>
    </citation>
    <scope>NUCLEOTIDE SEQUENCE [LARGE SCALE GENOMIC DNA]</scope>
    <source>
        <strain evidence="9 10">DSM 43805</strain>
    </source>
</reference>
<accession>A0A4R6K123</accession>
<keyword evidence="5 7" id="KW-1133">Transmembrane helix</keyword>
<dbReference type="EMBL" id="SNWR01000001">
    <property type="protein sequence ID" value="TDO42457.1"/>
    <property type="molecule type" value="Genomic_DNA"/>
</dbReference>
<dbReference type="GO" id="GO:0022857">
    <property type="term" value="F:transmembrane transporter activity"/>
    <property type="evidence" value="ECO:0007669"/>
    <property type="project" value="InterPro"/>
</dbReference>
<feature type="transmembrane region" description="Helical" evidence="7">
    <location>
        <begin position="467"/>
        <end position="488"/>
    </location>
</feature>
<dbReference type="Gene3D" id="1.20.1250.20">
    <property type="entry name" value="MFS general substrate transporter like domains"/>
    <property type="match status" value="1"/>
</dbReference>
<feature type="transmembrane region" description="Helical" evidence="7">
    <location>
        <begin position="137"/>
        <end position="155"/>
    </location>
</feature>
<feature type="transmembrane region" description="Helical" evidence="7">
    <location>
        <begin position="226"/>
        <end position="243"/>
    </location>
</feature>
<keyword evidence="6 7" id="KW-0472">Membrane</keyword>
<feature type="transmembrane region" description="Helical" evidence="7">
    <location>
        <begin position="325"/>
        <end position="344"/>
    </location>
</feature>
<dbReference type="Pfam" id="PF07690">
    <property type="entry name" value="MFS_1"/>
    <property type="match status" value="1"/>
</dbReference>
<comment type="caution">
    <text evidence="9">The sequence shown here is derived from an EMBL/GenBank/DDBJ whole genome shotgun (WGS) entry which is preliminary data.</text>
</comment>
<dbReference type="SUPFAM" id="SSF103473">
    <property type="entry name" value="MFS general substrate transporter"/>
    <property type="match status" value="1"/>
</dbReference>
<evidence type="ECO:0000259" key="8">
    <source>
        <dbReference type="PROSITE" id="PS50850"/>
    </source>
</evidence>
<evidence type="ECO:0000256" key="3">
    <source>
        <dbReference type="ARBA" id="ARBA00022475"/>
    </source>
</evidence>
<evidence type="ECO:0000313" key="10">
    <source>
        <dbReference type="Proteomes" id="UP000294901"/>
    </source>
</evidence>
<feature type="transmembrane region" description="Helical" evidence="7">
    <location>
        <begin position="76"/>
        <end position="95"/>
    </location>
</feature>
<dbReference type="RefSeq" id="WP_133876343.1">
    <property type="nucleotide sequence ID" value="NZ_BOMD01000062.1"/>
</dbReference>
<keyword evidence="10" id="KW-1185">Reference proteome</keyword>
<comment type="subcellular location">
    <subcellularLocation>
        <location evidence="1">Cell membrane</location>
        <topology evidence="1">Multi-pass membrane protein</topology>
    </subcellularLocation>
</comment>
<feature type="domain" description="Major facilitator superfamily (MFS) profile" evidence="8">
    <location>
        <begin position="10"/>
        <end position="490"/>
    </location>
</feature>
<dbReference type="InterPro" id="IPR036259">
    <property type="entry name" value="MFS_trans_sf"/>
</dbReference>
<feature type="transmembrane region" description="Helical" evidence="7">
    <location>
        <begin position="350"/>
        <end position="368"/>
    </location>
</feature>
<dbReference type="Proteomes" id="UP000294901">
    <property type="component" value="Unassembled WGS sequence"/>
</dbReference>
<gene>
    <name evidence="9" type="ORF">C8E87_6229</name>
</gene>
<evidence type="ECO:0000256" key="2">
    <source>
        <dbReference type="ARBA" id="ARBA00022448"/>
    </source>
</evidence>
<feature type="transmembrane region" description="Helical" evidence="7">
    <location>
        <begin position="196"/>
        <end position="214"/>
    </location>
</feature>
<dbReference type="AlphaFoldDB" id="A0A4R6K123"/>
<evidence type="ECO:0000256" key="6">
    <source>
        <dbReference type="ARBA" id="ARBA00023136"/>
    </source>
</evidence>
<sequence length="503" mass="51041">MVTSTSRWYALAAMALSTLAVGLDTTVLSVALPTLARDLDASTGDLQWFTTAYLLVLAAALLPAGLLGDRLGRKRLLIGALVVFGAASVACAYAQSSGQLIAARTVLGLGAAVIMPLSGAVLTTLFDERERPRAMSIWVTASALGLPLGPLLGGWLLDNFWWGSVFLINVPVVVAGVVALALWLPSSRGESRRVDVPGIALSTGGLVAMTYGIIEAGERGWSDPRSLLTIAAGLVLLVVFVLWQRRASSPLIDLALFGNRAFTGGAVFATVASFAMLGLLFSLPQLFAAVGGHDAFGSGLRLLPVIGGLVVGARAGERLAATLGVRWVLAGGLALIALSSLLGAQTSATTGYVCIAVWITLTGLGLGLTMPPALNAAIGTLTPARAGIGNALLQALRQVGGAVGVAVLGTVLNSAYRSQVDVTGLPDAAGSAVRESVTSGAAVAEATGDVALGTSVREAFAYGMDRSLLVAGALALIGAVLALVMMPARPAPSRSAPLAESMA</sequence>
<evidence type="ECO:0000256" key="4">
    <source>
        <dbReference type="ARBA" id="ARBA00022692"/>
    </source>
</evidence>
<dbReference type="Gene3D" id="1.20.1720.10">
    <property type="entry name" value="Multidrug resistance protein D"/>
    <property type="match status" value="1"/>
</dbReference>
<evidence type="ECO:0000313" key="9">
    <source>
        <dbReference type="EMBL" id="TDO42457.1"/>
    </source>
</evidence>
<protein>
    <submittedName>
        <fullName evidence="9">EmrB/QacA subfamily drug resistance transporter</fullName>
    </submittedName>
</protein>
<dbReference type="NCBIfam" id="TIGR00711">
    <property type="entry name" value="efflux_EmrB"/>
    <property type="match status" value="1"/>
</dbReference>
<evidence type="ECO:0000256" key="5">
    <source>
        <dbReference type="ARBA" id="ARBA00022989"/>
    </source>
</evidence>
<proteinExistence type="predicted"/>
<dbReference type="GO" id="GO:0005886">
    <property type="term" value="C:plasma membrane"/>
    <property type="evidence" value="ECO:0007669"/>
    <property type="project" value="UniProtKB-SubCell"/>
</dbReference>
<dbReference type="CDD" id="cd17321">
    <property type="entry name" value="MFS_MMR_MDR_like"/>
    <property type="match status" value="1"/>
</dbReference>
<dbReference type="InterPro" id="IPR004638">
    <property type="entry name" value="EmrB-like"/>
</dbReference>
<dbReference type="InterPro" id="IPR020846">
    <property type="entry name" value="MFS_dom"/>
</dbReference>
<dbReference type="PANTHER" id="PTHR42718">
    <property type="entry name" value="MAJOR FACILITATOR SUPERFAMILY MULTIDRUG TRANSPORTER MFSC"/>
    <property type="match status" value="1"/>
</dbReference>
<dbReference type="PROSITE" id="PS50850">
    <property type="entry name" value="MFS"/>
    <property type="match status" value="1"/>
</dbReference>
<organism evidence="9 10">
    <name type="scientific">Paractinoplanes brasiliensis</name>
    <dbReference type="NCBI Taxonomy" id="52695"/>
    <lineage>
        <taxon>Bacteria</taxon>
        <taxon>Bacillati</taxon>
        <taxon>Actinomycetota</taxon>
        <taxon>Actinomycetes</taxon>
        <taxon>Micromonosporales</taxon>
        <taxon>Micromonosporaceae</taxon>
        <taxon>Paractinoplanes</taxon>
    </lineage>
</organism>
<evidence type="ECO:0000256" key="7">
    <source>
        <dbReference type="SAM" id="Phobius"/>
    </source>
</evidence>
<keyword evidence="2" id="KW-0813">Transport</keyword>
<dbReference type="OrthoDB" id="9781469at2"/>
<dbReference type="PANTHER" id="PTHR42718:SF42">
    <property type="entry name" value="EXPORT PROTEIN"/>
    <property type="match status" value="1"/>
</dbReference>
<feature type="transmembrane region" description="Helical" evidence="7">
    <location>
        <begin position="45"/>
        <end position="64"/>
    </location>
</feature>
<name>A0A4R6K123_9ACTN</name>
<keyword evidence="4 7" id="KW-0812">Transmembrane</keyword>
<dbReference type="PRINTS" id="PR01036">
    <property type="entry name" value="TCRTETB"/>
</dbReference>